<dbReference type="GO" id="GO:0008168">
    <property type="term" value="F:methyltransferase activity"/>
    <property type="evidence" value="ECO:0007669"/>
    <property type="project" value="UniProtKB-KW"/>
</dbReference>
<dbReference type="PANTHER" id="PTHR43591">
    <property type="entry name" value="METHYLTRANSFERASE"/>
    <property type="match status" value="1"/>
</dbReference>
<comment type="caution">
    <text evidence="2">The sequence shown here is derived from an EMBL/GenBank/DDBJ whole genome shotgun (WGS) entry which is preliminary data.</text>
</comment>
<dbReference type="AlphaFoldDB" id="A0A3B0B6A6"/>
<proteinExistence type="predicted"/>
<accession>A0A3B0B6A6</accession>
<evidence type="ECO:0000313" key="3">
    <source>
        <dbReference type="Proteomes" id="UP000270343"/>
    </source>
</evidence>
<name>A0A3B0B6A6_9ACTN</name>
<keyword evidence="2" id="KW-0489">Methyltransferase</keyword>
<dbReference type="SUPFAM" id="SSF53335">
    <property type="entry name" value="S-adenosyl-L-methionine-dependent methyltransferases"/>
    <property type="match status" value="1"/>
</dbReference>
<dbReference type="OrthoDB" id="3382693at2"/>
<sequence>MAHETNDFDWTALAGMLELEGEAHSPYVQQAFEELERLVPAPGRILDVGSGPGVAACRLASVFPRAEVVAVDGSPELLALAEKRAARLGVRLGTRAAEFPAGLAGLGTADLVWSGQVVHHVGDQQGALDRLAGLLAPGGVLAVVEGGLPARCLPRDPGFGRPDLHSRLDAAMADRFARMREELPGSVAVTENWSEMLRAAGLTEVRSRTFLVDRPAPLDEGTRQFLRQMLERQRRMAAEALDAEDVATLDRLLDPADPAGIDHRPDLFLLVAKTVHFGRRPRD</sequence>
<dbReference type="Gene3D" id="3.40.50.150">
    <property type="entry name" value="Vaccinia Virus protein VP39"/>
    <property type="match status" value="1"/>
</dbReference>
<organism evidence="2 3">
    <name type="scientific">Streptomyces klenkii</name>
    <dbReference type="NCBI Taxonomy" id="1420899"/>
    <lineage>
        <taxon>Bacteria</taxon>
        <taxon>Bacillati</taxon>
        <taxon>Actinomycetota</taxon>
        <taxon>Actinomycetes</taxon>
        <taxon>Kitasatosporales</taxon>
        <taxon>Streptomycetaceae</taxon>
        <taxon>Streptomyces</taxon>
    </lineage>
</organism>
<keyword evidence="2" id="KW-0808">Transferase</keyword>
<dbReference type="InterPro" id="IPR013217">
    <property type="entry name" value="Methyltransf_12"/>
</dbReference>
<gene>
    <name evidence="2" type="ORF">D7231_22625</name>
</gene>
<reference evidence="2 3" key="1">
    <citation type="journal article" date="2015" name="Antonie Van Leeuwenhoek">
        <title>Streptomyces klenkii sp. nov., isolated from deep marine sediment.</title>
        <authorList>
            <person name="Veyisoglu A."/>
            <person name="Sahin N."/>
        </authorList>
    </citation>
    <scope>NUCLEOTIDE SEQUENCE [LARGE SCALE GENOMIC DNA]</scope>
    <source>
        <strain evidence="2 3">KCTC 29202</strain>
    </source>
</reference>
<dbReference type="Pfam" id="PF08242">
    <property type="entry name" value="Methyltransf_12"/>
    <property type="match status" value="1"/>
</dbReference>
<evidence type="ECO:0000259" key="1">
    <source>
        <dbReference type="Pfam" id="PF08242"/>
    </source>
</evidence>
<keyword evidence="3" id="KW-1185">Reference proteome</keyword>
<feature type="domain" description="Methyltransferase type 12" evidence="1">
    <location>
        <begin position="46"/>
        <end position="141"/>
    </location>
</feature>
<dbReference type="CDD" id="cd02440">
    <property type="entry name" value="AdoMet_MTases"/>
    <property type="match status" value="1"/>
</dbReference>
<dbReference type="Proteomes" id="UP000270343">
    <property type="component" value="Unassembled WGS sequence"/>
</dbReference>
<evidence type="ECO:0000313" key="2">
    <source>
        <dbReference type="EMBL" id="RKN69853.1"/>
    </source>
</evidence>
<dbReference type="GO" id="GO:0032259">
    <property type="term" value="P:methylation"/>
    <property type="evidence" value="ECO:0007669"/>
    <property type="project" value="UniProtKB-KW"/>
</dbReference>
<dbReference type="PANTHER" id="PTHR43591:SF24">
    <property type="entry name" value="2-METHOXY-6-POLYPRENYL-1,4-BENZOQUINOL METHYLASE, MITOCHONDRIAL"/>
    <property type="match status" value="1"/>
</dbReference>
<dbReference type="InterPro" id="IPR029063">
    <property type="entry name" value="SAM-dependent_MTases_sf"/>
</dbReference>
<dbReference type="EMBL" id="RBAM01000009">
    <property type="protein sequence ID" value="RKN69853.1"/>
    <property type="molecule type" value="Genomic_DNA"/>
</dbReference>
<protein>
    <submittedName>
        <fullName evidence="2">Class I SAM-dependent methyltransferase</fullName>
    </submittedName>
</protein>
<dbReference type="RefSeq" id="WP_120757336.1">
    <property type="nucleotide sequence ID" value="NZ_JBFADQ010000090.1"/>
</dbReference>